<feature type="region of interest" description="Disordered" evidence="1">
    <location>
        <begin position="90"/>
        <end position="131"/>
    </location>
</feature>
<organism evidence="2 3">
    <name type="scientific">Maudiozyma saulgeensis</name>
    <dbReference type="NCBI Taxonomy" id="1789683"/>
    <lineage>
        <taxon>Eukaryota</taxon>
        <taxon>Fungi</taxon>
        <taxon>Dikarya</taxon>
        <taxon>Ascomycota</taxon>
        <taxon>Saccharomycotina</taxon>
        <taxon>Saccharomycetes</taxon>
        <taxon>Saccharomycetales</taxon>
        <taxon>Saccharomycetaceae</taxon>
        <taxon>Maudiozyma</taxon>
    </lineage>
</organism>
<name>A0A1X7R8E6_9SACH</name>
<feature type="compositionally biased region" description="Basic residues" evidence="1">
    <location>
        <begin position="599"/>
        <end position="611"/>
    </location>
</feature>
<feature type="region of interest" description="Disordered" evidence="1">
    <location>
        <begin position="599"/>
        <end position="623"/>
    </location>
</feature>
<feature type="compositionally biased region" description="Basic and acidic residues" evidence="1">
    <location>
        <begin position="90"/>
        <end position="104"/>
    </location>
</feature>
<sequence>MSSQVKEMIDVISSDTDNNIEPSGVILPKESDYEINTDYEESSSDQQDSKSFASSFGSSSFGLSGLENVSGTNSEKKRLVRRVLSHLKEKFKSKPHKSTSDVTERNNFLNDESLEKESQLEPDQLKSSTPINFHTETFPYLDILKDDPPIKSSKNEERYQNMFAKYNEVRKPSDSSHSNTSFNMGDERSIVEGRGSFLFTESPLTPQENESNAKLLGKATYDTNTLDTHYQKEICGKIQGICRKFGIEETTSPSQQIMTIEVNSNMATLLDQILLEASSTLENVSTLKNEVYKASIAKEELTKRLYIVEKELVVKKEGMRTELQNRDTLLEKYKSKKDQINELFELTEPSTKKDVSDTEKLKTLFNILETHSLLKTKIASLYNENTGLKEMCRTLKMEVQNSKDELEDKTYEAIKSQFQKVIFKLEQCIEEYKGRGELLQERYMGTVDMYNEEREKVIGLRKEKKILGSQIQLLDCQKNESLQFMSQFMNSFSNYVDKNVMFEYNILLESLTSKLNIEFLSSFTDFQFTDHFEKIETQLHEFYQEVATNKFMDQLISQFVQTIGTNNILSSQLESLDRKCNDQVEYINELTHYIKKLKRRKKQQRSSHSQHNRNSFEQKIKED</sequence>
<feature type="compositionally biased region" description="Basic and acidic residues" evidence="1">
    <location>
        <begin position="614"/>
        <end position="623"/>
    </location>
</feature>
<feature type="compositionally biased region" description="Low complexity" evidence="1">
    <location>
        <begin position="44"/>
        <end position="65"/>
    </location>
</feature>
<dbReference type="AlphaFoldDB" id="A0A1X7R8E6"/>
<dbReference type="Proteomes" id="UP000196158">
    <property type="component" value="Unassembled WGS sequence"/>
</dbReference>
<reference evidence="2 3" key="1">
    <citation type="submission" date="2017-04" db="EMBL/GenBank/DDBJ databases">
        <authorList>
            <person name="Afonso C.L."/>
            <person name="Miller P.J."/>
            <person name="Scott M.A."/>
            <person name="Spackman E."/>
            <person name="Goraichik I."/>
            <person name="Dimitrov K.M."/>
            <person name="Suarez D.L."/>
            <person name="Swayne D.E."/>
        </authorList>
    </citation>
    <scope>NUCLEOTIDE SEQUENCE [LARGE SCALE GENOMIC DNA]</scope>
</reference>
<evidence type="ECO:0000313" key="2">
    <source>
        <dbReference type="EMBL" id="SMN21874.1"/>
    </source>
</evidence>
<protein>
    <submittedName>
        <fullName evidence="2">Uncharacterized protein</fullName>
    </submittedName>
</protein>
<dbReference type="STRING" id="1789683.A0A1X7R8E6"/>
<gene>
    <name evidence="2" type="ORF">KASA_0J02046G</name>
</gene>
<dbReference type="OrthoDB" id="4064247at2759"/>
<keyword evidence="3" id="KW-1185">Reference proteome</keyword>
<evidence type="ECO:0000313" key="3">
    <source>
        <dbReference type="Proteomes" id="UP000196158"/>
    </source>
</evidence>
<accession>A0A1X7R8E6</accession>
<evidence type="ECO:0000256" key="1">
    <source>
        <dbReference type="SAM" id="MobiDB-lite"/>
    </source>
</evidence>
<feature type="region of interest" description="Disordered" evidence="1">
    <location>
        <begin position="1"/>
        <end position="77"/>
    </location>
</feature>
<feature type="compositionally biased region" description="Acidic residues" evidence="1">
    <location>
        <begin position="33"/>
        <end position="43"/>
    </location>
</feature>
<proteinExistence type="predicted"/>
<dbReference type="EMBL" id="FXLY01000009">
    <property type="protein sequence ID" value="SMN21874.1"/>
    <property type="molecule type" value="Genomic_DNA"/>
</dbReference>